<dbReference type="InterPro" id="IPR042984">
    <property type="entry name" value="BBS12"/>
</dbReference>
<feature type="compositionally biased region" description="Acidic residues" evidence="1">
    <location>
        <begin position="399"/>
        <end position="414"/>
    </location>
</feature>
<feature type="region of interest" description="Disordered" evidence="1">
    <location>
        <begin position="1436"/>
        <end position="1521"/>
    </location>
</feature>
<dbReference type="EMBL" id="CM008963">
    <property type="protein sequence ID" value="PNW86366.1"/>
    <property type="molecule type" value="Genomic_DNA"/>
</dbReference>
<feature type="region of interest" description="Disordered" evidence="1">
    <location>
        <begin position="1060"/>
        <end position="1085"/>
    </location>
</feature>
<name>A0A2K3E0Q7_CHLRE</name>
<keyword evidence="3" id="KW-1185">Reference proteome</keyword>
<feature type="region of interest" description="Disordered" evidence="1">
    <location>
        <begin position="1110"/>
        <end position="1158"/>
    </location>
</feature>
<sequence length="1716" mass="170348">MHSKFAVARNLQAACAVARSFLGPGKALKCIIDESSESRNILAGTIQAYLLAADGDPTASTLLLEALESQTGGPGATAASAPGSGATWLAAVCGLLLGGLLEAVEGQGVPYEAARQGLLAATAECCQVIRSCAVEIPLLVGELWAEGGAGLGAEGGAGEAGAGGGQDQGVGAATHEAGGGSGSAQVRQGAGGVGAPYLAAVAARIHPPASWAQRRSSLARELQQHLPPPLQQQQQLLLQQQLLREQLQEQAQRAAVPAWGVQARTAAGGTAWHGGGGLPPQLLGTPSPSTDPAPTPAGAGRPALAPPGAPPGTCPSPSGRQLPRRPTQCPAHLQGAPQDTQPPATQQPSRAWLQPSGARPQAAPAVAATLRSRAGRAPVPQGGPVSHPHQEAVCGQVKEEEEQLDDGQEDDEFGWFDSFMGAAANEAAGCAGGAAAEQQAPMDAGEVPLQHQGHGQGQGQQAVFGSLLAESGSSSSSDSSSSSEGGTDGGRGSTRCRCDPDPALAALLQLARAGRGDTPTAAAATTTAPPDTALAHQNGRRGTVAHQNAAAATAYAATTFDDDDGIDTENGDVVNEGEDGDEEARLQALEEEVSWFFGARELDAARAARAERRSLAALRRGGLGPLGSAAGAAAAAAGRGTGLGARPPGGGRDVRGRAGNDQDVPAFVAAGFGGPVLADGGAVTTAAAAVVAAAAAAAHRPQRQLLLPRSGPERQSLRQSRPDPDFGDDGPDDEFDVWPAQPPARSHQAGRQPAAAQSSPAMSAAPAGPAERGPAPPASDGTTAAAAGSAWLAPSPSPALCGRAAVPHALHGIMEEARLQVDTEAAAEVEVDGEMAAQAEALAAQLVCTAAAGLAHGRPREMQLAAAAVLVLLQPLLRHRCHHHYHHQQQQQQLQGKRQPPSLAQVAGWVQAAAADLSFERCVLPLELAGRWGAATGAALNATAPRAAGLEAGDWDDGMGYGSGADGVAVRGVCVPLASLSEAQAALAVSFLDGLARAATAAPAVAAAAAAASAAAQGSSGGAGGGGGGSGGSCGCGSSGSGGAGGALLTAVFFLGSLQPEPPPAAATGPHTTTTTTTILPTTTTTILPATTTTVLPTTTTTILPTTTAATGAASTSATAAATTPAASSRQPALWPEHETGDCSSTGGSSSSFCRFRDAEQDPDPEVAFAARLLLRLQPLGVQLLLASGHVPDRVSSAVQQLSGGRVLVLGGAGVRAVRAAAACAAAAARATAAATAAVTPLPAGSATAAVAPAAVAPAAPAVSRLSGVPASSLQLLARGRNAVPGVRAALLEGGLGLGDYRAAAGRGPAAAAARGGGGSVGHMAPGLLLQLVMEGVGPAAAAPLRGSARGPGAAAVVAAPPPPPPGPGWVTVLLAHPLPMQLEASAAAFRVCFCRLVAALRCGRVLPGGGAWEVAAAEQLELRARALERDIAAAQERQERQQERPARRQEWQQRRQERQQRRWQGMGTAQARELQLGTRAGGKVGEAPAHPEQQYGVQEKEEQEGEAEVEEEDKEEEEEEAVGLYRPLCYRLLAAVLRDAVGCLLQNSGSGGGGAGGGGGGGGTGPGAATALVTACGRAVSCGDLGALRRLAVAAEPEATPGGGGCEAGRDARGGWGLGLEGGDGGGEWRQLPASLLKLMTLWAGGSGGVGNADGGSGGSGGIEGPRGGSGGSAGCCAALPPAVWDELASREVGLKSACRLALLASCVDAVIVNR</sequence>
<feature type="compositionally biased region" description="Low complexity" evidence="1">
    <location>
        <begin position="1110"/>
        <end position="1129"/>
    </location>
</feature>
<dbReference type="RefSeq" id="XP_042926923.1">
    <property type="nucleotide sequence ID" value="XM_043059289.1"/>
</dbReference>
<feature type="compositionally biased region" description="Basic and acidic residues" evidence="1">
    <location>
        <begin position="711"/>
        <end position="724"/>
    </location>
</feature>
<organism evidence="2 3">
    <name type="scientific">Chlamydomonas reinhardtii</name>
    <name type="common">Chlamydomonas smithii</name>
    <dbReference type="NCBI Taxonomy" id="3055"/>
    <lineage>
        <taxon>Eukaryota</taxon>
        <taxon>Viridiplantae</taxon>
        <taxon>Chlorophyta</taxon>
        <taxon>core chlorophytes</taxon>
        <taxon>Chlorophyceae</taxon>
        <taxon>CS clade</taxon>
        <taxon>Chlamydomonadales</taxon>
        <taxon>Chlamydomonadaceae</taxon>
        <taxon>Chlamydomonas</taxon>
    </lineage>
</organism>
<feature type="compositionally biased region" description="Low complexity" evidence="1">
    <location>
        <begin position="1066"/>
        <end position="1085"/>
    </location>
</feature>
<evidence type="ECO:0000256" key="1">
    <source>
        <dbReference type="SAM" id="MobiDB-lite"/>
    </source>
</evidence>
<feature type="compositionally biased region" description="Basic and acidic residues" evidence="1">
    <location>
        <begin position="1436"/>
        <end position="1461"/>
    </location>
</feature>
<dbReference type="InParanoid" id="A0A2K3E0Q7"/>
<feature type="compositionally biased region" description="Low complexity" evidence="1">
    <location>
        <begin position="358"/>
        <end position="368"/>
    </location>
</feature>
<dbReference type="ExpressionAtlas" id="A0A2K3E0Q7">
    <property type="expression patterns" value="baseline and differential"/>
</dbReference>
<feature type="compositionally biased region" description="Low complexity" evidence="1">
    <location>
        <begin position="336"/>
        <end position="348"/>
    </location>
</feature>
<evidence type="ECO:0000313" key="3">
    <source>
        <dbReference type="Proteomes" id="UP000006906"/>
    </source>
</evidence>
<accession>A0A2K3E0Q7</accession>
<dbReference type="Gramene" id="PNW86366">
    <property type="protein sequence ID" value="PNW86366"/>
    <property type="gene ID" value="CHLRE_02g083700v5"/>
</dbReference>
<evidence type="ECO:0000313" key="2">
    <source>
        <dbReference type="EMBL" id="PNW86366.1"/>
    </source>
</evidence>
<feature type="compositionally biased region" description="Low complexity" evidence="1">
    <location>
        <begin position="1142"/>
        <end position="1154"/>
    </location>
</feature>
<feature type="region of interest" description="Disordered" evidence="1">
    <location>
        <begin position="270"/>
        <end position="414"/>
    </location>
</feature>
<dbReference type="PANTHER" id="PTHR46883">
    <property type="entry name" value="BARDET-BIEDL SYNDROME 12 PROTEIN"/>
    <property type="match status" value="1"/>
</dbReference>
<feature type="compositionally biased region" description="Pro residues" evidence="1">
    <location>
        <begin position="304"/>
        <end position="314"/>
    </location>
</feature>
<feature type="region of interest" description="Disordered" evidence="1">
    <location>
        <begin position="155"/>
        <end position="187"/>
    </location>
</feature>
<feature type="compositionally biased region" description="Acidic residues" evidence="1">
    <location>
        <begin position="725"/>
        <end position="736"/>
    </location>
</feature>
<feature type="compositionally biased region" description="Low complexity" evidence="1">
    <location>
        <begin position="749"/>
        <end position="788"/>
    </location>
</feature>
<feature type="compositionally biased region" description="Low complexity" evidence="1">
    <location>
        <begin position="279"/>
        <end position="288"/>
    </location>
</feature>
<dbReference type="OrthoDB" id="552303at2759"/>
<feature type="compositionally biased region" description="Low complexity" evidence="1">
    <location>
        <begin position="470"/>
        <end position="485"/>
    </location>
</feature>
<proteinExistence type="predicted"/>
<feature type="compositionally biased region" description="Acidic residues" evidence="1">
    <location>
        <begin position="1502"/>
        <end position="1521"/>
    </location>
</feature>
<feature type="compositionally biased region" description="Gly residues" evidence="1">
    <location>
        <begin position="155"/>
        <end position="168"/>
    </location>
</feature>
<feature type="region of interest" description="Disordered" evidence="1">
    <location>
        <begin position="469"/>
        <end position="498"/>
    </location>
</feature>
<reference evidence="2 3" key="1">
    <citation type="journal article" date="2007" name="Science">
        <title>The Chlamydomonas genome reveals the evolution of key animal and plant functions.</title>
        <authorList>
            <person name="Merchant S.S."/>
            <person name="Prochnik S.E."/>
            <person name="Vallon O."/>
            <person name="Harris E.H."/>
            <person name="Karpowicz S.J."/>
            <person name="Witman G.B."/>
            <person name="Terry A."/>
            <person name="Salamov A."/>
            <person name="Fritz-Laylin L.K."/>
            <person name="Marechal-Drouard L."/>
            <person name="Marshall W.F."/>
            <person name="Qu L.H."/>
            <person name="Nelson D.R."/>
            <person name="Sanderfoot A.A."/>
            <person name="Spalding M.H."/>
            <person name="Kapitonov V.V."/>
            <person name="Ren Q."/>
            <person name="Ferris P."/>
            <person name="Lindquist E."/>
            <person name="Shapiro H."/>
            <person name="Lucas S.M."/>
            <person name="Grimwood J."/>
            <person name="Schmutz J."/>
            <person name="Cardol P."/>
            <person name="Cerutti H."/>
            <person name="Chanfreau G."/>
            <person name="Chen C.L."/>
            <person name="Cognat V."/>
            <person name="Croft M.T."/>
            <person name="Dent R."/>
            <person name="Dutcher S."/>
            <person name="Fernandez E."/>
            <person name="Fukuzawa H."/>
            <person name="Gonzalez-Ballester D."/>
            <person name="Gonzalez-Halphen D."/>
            <person name="Hallmann A."/>
            <person name="Hanikenne M."/>
            <person name="Hippler M."/>
            <person name="Inwood W."/>
            <person name="Jabbari K."/>
            <person name="Kalanon M."/>
            <person name="Kuras R."/>
            <person name="Lefebvre P.A."/>
            <person name="Lemaire S.D."/>
            <person name="Lobanov A.V."/>
            <person name="Lohr M."/>
            <person name="Manuell A."/>
            <person name="Meier I."/>
            <person name="Mets L."/>
            <person name="Mittag M."/>
            <person name="Mittelmeier T."/>
            <person name="Moroney J.V."/>
            <person name="Moseley J."/>
            <person name="Napoli C."/>
            <person name="Nedelcu A.M."/>
            <person name="Niyogi K."/>
            <person name="Novoselov S.V."/>
            <person name="Paulsen I.T."/>
            <person name="Pazour G."/>
            <person name="Purton S."/>
            <person name="Ral J.P."/>
            <person name="Riano-Pachon D.M."/>
            <person name="Riekhof W."/>
            <person name="Rymarquis L."/>
            <person name="Schroda M."/>
            <person name="Stern D."/>
            <person name="Umen J."/>
            <person name="Willows R."/>
            <person name="Wilson N."/>
            <person name="Zimmer S.L."/>
            <person name="Allmer J."/>
            <person name="Balk J."/>
            <person name="Bisova K."/>
            <person name="Chen C.J."/>
            <person name="Elias M."/>
            <person name="Gendler K."/>
            <person name="Hauser C."/>
            <person name="Lamb M.R."/>
            <person name="Ledford H."/>
            <person name="Long J.C."/>
            <person name="Minagawa J."/>
            <person name="Page M.D."/>
            <person name="Pan J."/>
            <person name="Pootakham W."/>
            <person name="Roje S."/>
            <person name="Rose A."/>
            <person name="Stahlberg E."/>
            <person name="Terauchi A.M."/>
            <person name="Yang P."/>
            <person name="Ball S."/>
            <person name="Bowler C."/>
            <person name="Dieckmann C.L."/>
            <person name="Gladyshev V.N."/>
            <person name="Green P."/>
            <person name="Jorgensen R."/>
            <person name="Mayfield S."/>
            <person name="Mueller-Roeber B."/>
            <person name="Rajamani S."/>
            <person name="Sayre R.T."/>
            <person name="Brokstein P."/>
            <person name="Dubchak I."/>
            <person name="Goodstein D."/>
            <person name="Hornick L."/>
            <person name="Huang Y.W."/>
            <person name="Jhaveri J."/>
            <person name="Luo Y."/>
            <person name="Martinez D."/>
            <person name="Ngau W.C."/>
            <person name="Otillar B."/>
            <person name="Poliakov A."/>
            <person name="Porter A."/>
            <person name="Szajkowski L."/>
            <person name="Werner G."/>
            <person name="Zhou K."/>
            <person name="Grigoriev I.V."/>
            <person name="Rokhsar D.S."/>
            <person name="Grossman A.R."/>
        </authorList>
    </citation>
    <scope>NUCLEOTIDE SEQUENCE [LARGE SCALE GENOMIC DNA]</scope>
    <source>
        <strain evidence="3">CC-503</strain>
    </source>
</reference>
<dbReference type="KEGG" id="cre:CHLRE_02g083700v5"/>
<feature type="compositionally biased region" description="Gly residues" evidence="1">
    <location>
        <begin position="639"/>
        <end position="651"/>
    </location>
</feature>
<dbReference type="PANTHER" id="PTHR46883:SF1">
    <property type="entry name" value="BARDET-BIEDL SYNDROME 12 PROTEIN"/>
    <property type="match status" value="1"/>
</dbReference>
<feature type="region of interest" description="Disordered" evidence="1">
    <location>
        <begin position="699"/>
        <end position="788"/>
    </location>
</feature>
<dbReference type="OMA" id="DEMMMAS"/>
<dbReference type="GO" id="GO:0051131">
    <property type="term" value="P:chaperone-mediated protein complex assembly"/>
    <property type="evidence" value="ECO:0007669"/>
    <property type="project" value="InterPro"/>
</dbReference>
<dbReference type="GeneID" id="5727347"/>
<dbReference type="Proteomes" id="UP000006906">
    <property type="component" value="Chromosome 2"/>
</dbReference>
<gene>
    <name evidence="2" type="ORF">CHLRE_02g083700v5</name>
</gene>
<protein>
    <submittedName>
        <fullName evidence="2">Uncharacterized protein</fullName>
    </submittedName>
</protein>
<feature type="region of interest" description="Disordered" evidence="1">
    <location>
        <begin position="638"/>
        <end position="659"/>
    </location>
</feature>